<comment type="similarity">
    <text evidence="3">Belongs to the 1-acyl-sn-glycerol-3-phosphate acyltransferase family.</text>
</comment>
<dbReference type="InParanoid" id="A0A6I8Q3X3"/>
<accession>A0A6I8Q3X3</accession>
<dbReference type="FunFam" id="1.10.238.10:FF:000003">
    <property type="entry name" value="Calmodulin A"/>
    <property type="match status" value="1"/>
</dbReference>
<dbReference type="Pfam" id="PF13202">
    <property type="entry name" value="EF-hand_5"/>
    <property type="match status" value="1"/>
</dbReference>
<dbReference type="CDD" id="cd07991">
    <property type="entry name" value="LPLAT_LPCAT1-like"/>
    <property type="match status" value="1"/>
</dbReference>
<keyword evidence="12 17" id="KW-0472">Membrane</keyword>
<keyword evidence="8" id="KW-0677">Repeat</keyword>
<dbReference type="InterPro" id="IPR002123">
    <property type="entry name" value="Plipid/glycerol_acylTrfase"/>
</dbReference>
<keyword evidence="13" id="KW-0594">Phospholipid biosynthesis</keyword>
<keyword evidence="9" id="KW-0106">Calcium</keyword>
<dbReference type="SUPFAM" id="SSF47473">
    <property type="entry name" value="EF-hand"/>
    <property type="match status" value="1"/>
</dbReference>
<evidence type="ECO:0000256" key="6">
    <source>
        <dbReference type="ARBA" id="ARBA00022692"/>
    </source>
</evidence>
<sequence length="594" mass="66805">MAAYTPILQQKNTFVGSRIQFEMGLPGYGGGEGWRNFGMRKLVSQTAELFSSVTMAFKANKVEQQRVPSLPRQKSFIPPQIPNPFVHEINLSPVNKLKMVLCGLFLLPLRVILFMIVLLVSWLVAAIATCCCPEKNEKPLEGWRRKVTQTLIGSLGRLLFFSMGFHVRVEGKPATPSDAPILLVAPHSSFFDAIAVIVSGMPSSVSRAENISVPIFGRILRALQPVLVSRVDPDSRKNTINEIKKRATSGGEWPQVLIFPEGTCTNRSCLISFKPGAFHPGVPVQPILLRYPNIQDTVTWTWQGFSVEKLLLLTLCQICTNVTVEFLPVYVPSEEEKKDPFLYAHNVRHTMAQALGLPVTDHTYEDCRLMMTAGELTLPMETGLVEFTKISKKLNLKWDSIKKQLEVFASIAGSCKGGRIGIEEFANHLKLPVSDVLRELFSLFDRNKDGTIDFREYVIGVAILCNPANTEETIKMAFKLFDVDEDGSITEDEFSSLLQSSLGVPDLDVSKLFRDMDADNSGKISYEEFRNFSLNHPEYAKLFTTYLEHQRYYAYMLECEEKEDYNVMVQSAANKLCPISNEEERISVSDKKED</sequence>
<keyword evidence="15" id="KW-0012">Acyltransferase</keyword>
<evidence type="ECO:0000313" key="19">
    <source>
        <dbReference type="Ensembl" id="ENSXETP00000064248"/>
    </source>
</evidence>
<dbReference type="PROSITE" id="PS50222">
    <property type="entry name" value="EF_HAND_2"/>
    <property type="match status" value="3"/>
</dbReference>
<comment type="pathway">
    <text evidence="16">Phospholipid metabolism.</text>
</comment>
<name>A0A6I8Q3X3_XENTR</name>
<dbReference type="PROSITE" id="PS00018">
    <property type="entry name" value="EF_HAND_1"/>
    <property type="match status" value="3"/>
</dbReference>
<dbReference type="AlphaFoldDB" id="A0A6I8Q3X3"/>
<dbReference type="Bgee" id="ENSXETG00000002794">
    <property type="expression patterns" value="Expressed in ovary and 10 other cell types or tissues"/>
</dbReference>
<keyword evidence="6 17" id="KW-0812">Transmembrane</keyword>
<evidence type="ECO:0000256" key="7">
    <source>
        <dbReference type="ARBA" id="ARBA00022723"/>
    </source>
</evidence>
<dbReference type="Pfam" id="PF13499">
    <property type="entry name" value="EF-hand_7"/>
    <property type="match status" value="1"/>
</dbReference>
<evidence type="ECO:0000256" key="9">
    <source>
        <dbReference type="ARBA" id="ARBA00022837"/>
    </source>
</evidence>
<organism evidence="19">
    <name type="scientific">Xenopus tropicalis</name>
    <name type="common">Western clawed frog</name>
    <name type="synonym">Silurana tropicalis</name>
    <dbReference type="NCBI Taxonomy" id="8364"/>
    <lineage>
        <taxon>Eukaryota</taxon>
        <taxon>Metazoa</taxon>
        <taxon>Chordata</taxon>
        <taxon>Craniata</taxon>
        <taxon>Vertebrata</taxon>
        <taxon>Euteleostomi</taxon>
        <taxon>Amphibia</taxon>
        <taxon>Batrachia</taxon>
        <taxon>Anura</taxon>
        <taxon>Pipoidea</taxon>
        <taxon>Pipidae</taxon>
        <taxon>Xenopodinae</taxon>
        <taxon>Xenopus</taxon>
        <taxon>Silurana</taxon>
    </lineage>
</organism>
<feature type="domain" description="EF-hand" evidence="18">
    <location>
        <begin position="432"/>
        <end position="467"/>
    </location>
</feature>
<evidence type="ECO:0000256" key="8">
    <source>
        <dbReference type="ARBA" id="ARBA00022737"/>
    </source>
</evidence>
<proteinExistence type="inferred from homology"/>
<dbReference type="Gene3D" id="1.10.238.10">
    <property type="entry name" value="EF-hand"/>
    <property type="match status" value="1"/>
</dbReference>
<dbReference type="PANTHER" id="PTHR23063">
    <property type="entry name" value="PHOSPHOLIPID ACYLTRANSFERASE"/>
    <property type="match status" value="1"/>
</dbReference>
<dbReference type="PANTHER" id="PTHR23063:SF21">
    <property type="entry name" value="LYSOPHOSPHATIDYLCHOLINE ACYLTRANSFERASE 2"/>
    <property type="match status" value="1"/>
</dbReference>
<evidence type="ECO:0000256" key="3">
    <source>
        <dbReference type="ARBA" id="ARBA00008655"/>
    </source>
</evidence>
<evidence type="ECO:0000259" key="18">
    <source>
        <dbReference type="PROSITE" id="PS50222"/>
    </source>
</evidence>
<evidence type="ECO:0000256" key="2">
    <source>
        <dbReference type="ARBA" id="ARBA00005074"/>
    </source>
</evidence>
<dbReference type="InterPro" id="IPR011992">
    <property type="entry name" value="EF-hand-dom_pair"/>
</dbReference>
<dbReference type="InterPro" id="IPR018247">
    <property type="entry name" value="EF_Hand_1_Ca_BS"/>
</dbReference>
<comment type="subcellular location">
    <subcellularLocation>
        <location evidence="1">Membrane</location>
    </subcellularLocation>
</comment>
<comment type="pathway">
    <text evidence="2">Lipid metabolism; phospholipid metabolism.</text>
</comment>
<keyword evidence="10 17" id="KW-1133">Transmembrane helix</keyword>
<keyword evidence="14" id="KW-1208">Phospholipid metabolism</keyword>
<evidence type="ECO:0000256" key="17">
    <source>
        <dbReference type="SAM" id="Phobius"/>
    </source>
</evidence>
<dbReference type="GO" id="GO:0016020">
    <property type="term" value="C:membrane"/>
    <property type="evidence" value="ECO:0007669"/>
    <property type="project" value="UniProtKB-SubCell"/>
</dbReference>
<dbReference type="FunCoup" id="A0A6I8Q3X3">
    <property type="interactions" value="951"/>
</dbReference>
<evidence type="ECO:0000256" key="13">
    <source>
        <dbReference type="ARBA" id="ARBA00023209"/>
    </source>
</evidence>
<dbReference type="InterPro" id="IPR002048">
    <property type="entry name" value="EF_hand_dom"/>
</dbReference>
<evidence type="ECO:0000256" key="5">
    <source>
        <dbReference type="ARBA" id="ARBA00022679"/>
    </source>
</evidence>
<dbReference type="Xenbase" id="XB-GENE-946438">
    <property type="gene designation" value="lpcat2"/>
</dbReference>
<dbReference type="Ensembl" id="ENSXETT00000093717">
    <property type="protein sequence ID" value="ENSXETP00000064248"/>
    <property type="gene ID" value="ENSXETG00000002794"/>
</dbReference>
<evidence type="ECO:0000256" key="14">
    <source>
        <dbReference type="ARBA" id="ARBA00023264"/>
    </source>
</evidence>
<feature type="domain" description="EF-hand" evidence="18">
    <location>
        <begin position="469"/>
        <end position="504"/>
    </location>
</feature>
<dbReference type="SMART" id="SM00563">
    <property type="entry name" value="PlsC"/>
    <property type="match status" value="1"/>
</dbReference>
<dbReference type="GO" id="GO:0005509">
    <property type="term" value="F:calcium ion binding"/>
    <property type="evidence" value="ECO:0007669"/>
    <property type="project" value="InterPro"/>
</dbReference>
<dbReference type="UniPathway" id="UPA00085"/>
<feature type="transmembrane region" description="Helical" evidence="17">
    <location>
        <begin position="100"/>
        <end position="125"/>
    </location>
</feature>
<gene>
    <name evidence="19" type="primary">lpcat2</name>
</gene>
<keyword evidence="5" id="KW-0808">Transferase</keyword>
<evidence type="ECO:0000256" key="10">
    <source>
        <dbReference type="ARBA" id="ARBA00022989"/>
    </source>
</evidence>
<dbReference type="InterPro" id="IPR045252">
    <property type="entry name" value="LPCAT1-like"/>
</dbReference>
<evidence type="ECO:0000256" key="12">
    <source>
        <dbReference type="ARBA" id="ARBA00023136"/>
    </source>
</evidence>
<evidence type="ECO:0000256" key="11">
    <source>
        <dbReference type="ARBA" id="ARBA00023098"/>
    </source>
</evidence>
<evidence type="ECO:0000256" key="1">
    <source>
        <dbReference type="ARBA" id="ARBA00004370"/>
    </source>
</evidence>
<reference evidence="19" key="2">
    <citation type="submission" date="2020-05" db="UniProtKB">
        <authorList>
            <consortium name="Ensembl"/>
        </authorList>
    </citation>
    <scope>IDENTIFICATION</scope>
</reference>
<keyword evidence="7" id="KW-0479">Metal-binding</keyword>
<dbReference type="GO" id="GO:0008654">
    <property type="term" value="P:phospholipid biosynthetic process"/>
    <property type="evidence" value="ECO:0007669"/>
    <property type="project" value="UniProtKB-KW"/>
</dbReference>
<dbReference type="Pfam" id="PF01553">
    <property type="entry name" value="Acyltransferase"/>
    <property type="match status" value="1"/>
</dbReference>
<dbReference type="GO" id="GO:0047184">
    <property type="term" value="F:1-acylglycerophosphocholine O-acyltransferase activity"/>
    <property type="evidence" value="ECO:0007669"/>
    <property type="project" value="UniProtKB-ARBA"/>
</dbReference>
<reference evidence="19" key="1">
    <citation type="journal article" date="2010" name="Science">
        <title>The genome of the Western clawed frog Xenopus tropicalis.</title>
        <authorList>
            <person name="Hellsten U."/>
            <person name="Harland R.M."/>
            <person name="Gilchrist M.J."/>
            <person name="Hendrix D."/>
            <person name="Jurka J."/>
            <person name="Kapitonov V."/>
            <person name="Ovcharenko I."/>
            <person name="Putnam N.H."/>
            <person name="Shu S."/>
            <person name="Taher L."/>
            <person name="Blitz I.L."/>
            <person name="Blumberg B."/>
            <person name="Dichmann D.S."/>
            <person name="Dubchak I."/>
            <person name="Amaya E."/>
            <person name="Detter J.C."/>
            <person name="Fletcher R."/>
            <person name="Gerhard D.S."/>
            <person name="Goodstein D."/>
            <person name="Graves T."/>
            <person name="Grigoriev I.V."/>
            <person name="Grimwood J."/>
            <person name="Kawashima T."/>
            <person name="Lindquist E."/>
            <person name="Lucas S.M."/>
            <person name="Mead P.E."/>
            <person name="Mitros T."/>
            <person name="Ogino H."/>
            <person name="Ohta Y."/>
            <person name="Poliakov A.V."/>
            <person name="Pollet N."/>
            <person name="Robert J."/>
            <person name="Salamov A."/>
            <person name="Sater A.K."/>
            <person name="Schmutz J."/>
            <person name="Terry A."/>
            <person name="Vize P.D."/>
            <person name="Warren W.C."/>
            <person name="Wells D."/>
            <person name="Wills A."/>
            <person name="Wilson R.K."/>
            <person name="Zimmerman L.B."/>
            <person name="Zorn A.M."/>
            <person name="Grainger R."/>
            <person name="Grammer T."/>
            <person name="Khokha M.K."/>
            <person name="Richardson P.M."/>
            <person name="Rokhsar D.S."/>
        </authorList>
    </citation>
    <scope>NUCLEOTIDE SEQUENCE [LARGE SCALE GENOMIC DNA]</scope>
    <source>
        <strain evidence="19">Nigerian</strain>
    </source>
</reference>
<dbReference type="GeneTree" id="ENSGT01030000234574"/>
<keyword evidence="4" id="KW-0444">Lipid biosynthesis</keyword>
<dbReference type="SUPFAM" id="SSF69593">
    <property type="entry name" value="Glycerol-3-phosphate (1)-acyltransferase"/>
    <property type="match status" value="1"/>
</dbReference>
<dbReference type="SMART" id="SM00054">
    <property type="entry name" value="EFh"/>
    <property type="match status" value="3"/>
</dbReference>
<protein>
    <submittedName>
        <fullName evidence="19">Lysophosphatidylcholine acyltransferase 2</fullName>
    </submittedName>
</protein>
<evidence type="ECO:0000256" key="4">
    <source>
        <dbReference type="ARBA" id="ARBA00022516"/>
    </source>
</evidence>
<evidence type="ECO:0000256" key="16">
    <source>
        <dbReference type="ARBA" id="ARBA00025707"/>
    </source>
</evidence>
<feature type="domain" description="EF-hand" evidence="18">
    <location>
        <begin position="508"/>
        <end position="539"/>
    </location>
</feature>
<keyword evidence="11" id="KW-0443">Lipid metabolism</keyword>
<dbReference type="CDD" id="cd00051">
    <property type="entry name" value="EFh"/>
    <property type="match status" value="1"/>
</dbReference>
<evidence type="ECO:0000256" key="15">
    <source>
        <dbReference type="ARBA" id="ARBA00023315"/>
    </source>
</evidence>